<feature type="domain" description="OmpR/PhoB-type" evidence="3">
    <location>
        <begin position="342"/>
        <end position="406"/>
    </location>
</feature>
<protein>
    <recommendedName>
        <fullName evidence="3">OmpR/PhoB-type domain-containing protein</fullName>
    </recommendedName>
</protein>
<dbReference type="GO" id="GO:0006355">
    <property type="term" value="P:regulation of DNA-templated transcription"/>
    <property type="evidence" value="ECO:0007669"/>
    <property type="project" value="InterPro"/>
</dbReference>
<evidence type="ECO:0000256" key="2">
    <source>
        <dbReference type="SAM" id="MobiDB-lite"/>
    </source>
</evidence>
<organism evidence="4 5">
    <name type="scientific">Actinomadura macrotermitis</name>
    <dbReference type="NCBI Taxonomy" id="2585200"/>
    <lineage>
        <taxon>Bacteria</taxon>
        <taxon>Bacillati</taxon>
        <taxon>Actinomycetota</taxon>
        <taxon>Actinomycetes</taxon>
        <taxon>Streptosporangiales</taxon>
        <taxon>Thermomonosporaceae</taxon>
        <taxon>Actinomadura</taxon>
    </lineage>
</organism>
<name>A0A7K0C9E7_9ACTN</name>
<evidence type="ECO:0000313" key="5">
    <source>
        <dbReference type="Proteomes" id="UP000487268"/>
    </source>
</evidence>
<keyword evidence="5" id="KW-1185">Reference proteome</keyword>
<keyword evidence="1" id="KW-0238">DNA-binding</keyword>
<dbReference type="Proteomes" id="UP000487268">
    <property type="component" value="Unassembled WGS sequence"/>
</dbReference>
<proteinExistence type="predicted"/>
<evidence type="ECO:0000256" key="1">
    <source>
        <dbReference type="ARBA" id="ARBA00023125"/>
    </source>
</evidence>
<dbReference type="AlphaFoldDB" id="A0A7K0C9E7"/>
<dbReference type="InterPro" id="IPR001867">
    <property type="entry name" value="OmpR/PhoB-type_DNA-bd"/>
</dbReference>
<evidence type="ECO:0000259" key="3">
    <source>
        <dbReference type="SMART" id="SM00862"/>
    </source>
</evidence>
<gene>
    <name evidence="4" type="ORF">ACRB68_75300</name>
</gene>
<dbReference type="GO" id="GO:0000160">
    <property type="term" value="P:phosphorelay signal transduction system"/>
    <property type="evidence" value="ECO:0007669"/>
    <property type="project" value="InterPro"/>
</dbReference>
<dbReference type="InterPro" id="IPR029016">
    <property type="entry name" value="GAF-like_dom_sf"/>
</dbReference>
<feature type="region of interest" description="Disordered" evidence="2">
    <location>
        <begin position="1"/>
        <end position="27"/>
    </location>
</feature>
<dbReference type="SMART" id="SM00862">
    <property type="entry name" value="Trans_reg_C"/>
    <property type="match status" value="1"/>
</dbReference>
<dbReference type="GO" id="GO:0003677">
    <property type="term" value="F:DNA binding"/>
    <property type="evidence" value="ECO:0007669"/>
    <property type="project" value="UniProtKB-KW"/>
</dbReference>
<dbReference type="Gene3D" id="3.30.450.40">
    <property type="match status" value="1"/>
</dbReference>
<comment type="caution">
    <text evidence="4">The sequence shown here is derived from an EMBL/GenBank/DDBJ whole genome shotgun (WGS) entry which is preliminary data.</text>
</comment>
<accession>A0A7K0C9E7</accession>
<dbReference type="Pfam" id="PF01590">
    <property type="entry name" value="GAF"/>
    <property type="match status" value="1"/>
</dbReference>
<sequence>MTQDPAAAGRPVPLHTGTEPHLSPEPRDLMGALAEEHAAEFGGDGAGPSVRPAIAESWRRSRDFGLLPETRTAAPLVLDRDTVTGLRAGHPLAADLPLVRALLRDAAEASGHLMVVTDAMGHALWAEGSPQALRDATGIGLIEGFCWAETAIGTNGIGTALATGRPEYVYAAEHLTSVLHRWSCAGAPVTDPDSGQVVGCLDLSGTAPRLHPAAVRLVEAAARLVETRMQVRVQRSDERLRERYGRHLRAPRGGPGLLVTTTGRVLLGEPDRWRGHRLAPPVPGRTVVLPDGREAVAEPLGEVFLLRPAEPDAAEPAAPHAQRPLLSLCLLGDGQPYARLNGRRLPLSLRHAEILALLALHPRGLSGDRLSWYLYGDEGSPVTVRAEIHRLRAQLGALVGAKPYRLECDVDADFLGVRRRLDDGDVAGAARLCAGQLLPRSDAPAVRAERDELQVRLRRQILDAGGADGLWAFAQTDMGQGDAEVLDRLRGMLAPDDPRRAMVAARSARLREDG</sequence>
<reference evidence="4 5" key="1">
    <citation type="submission" date="2019-10" db="EMBL/GenBank/DDBJ databases">
        <title>Actinomadura rubteroloni sp. nov. and Actinomadura macrotermitis sp. nov., isolated from the gut of fungus growing-termite Macrotermes natalensis.</title>
        <authorList>
            <person name="Benndorf R."/>
            <person name="Martin K."/>
            <person name="Kuefner M."/>
            <person name="De Beer W."/>
            <person name="Kaster A.-K."/>
            <person name="Vollmers J."/>
            <person name="Poulsen M."/>
            <person name="Beemelmanns C."/>
        </authorList>
    </citation>
    <scope>NUCLEOTIDE SEQUENCE [LARGE SCALE GENOMIC DNA]</scope>
    <source>
        <strain evidence="4 5">RB68</strain>
    </source>
</reference>
<dbReference type="InterPro" id="IPR003018">
    <property type="entry name" value="GAF"/>
</dbReference>
<evidence type="ECO:0000313" key="4">
    <source>
        <dbReference type="EMBL" id="MQY09404.1"/>
    </source>
</evidence>
<dbReference type="EMBL" id="WEGH01000006">
    <property type="protein sequence ID" value="MQY09404.1"/>
    <property type="molecule type" value="Genomic_DNA"/>
</dbReference>